<keyword evidence="3" id="KW-1133">Transmembrane helix</keyword>
<dbReference type="STRING" id="28122.SAMN02745108_01782"/>
<dbReference type="EMBL" id="FRAW01000045">
    <property type="protein sequence ID" value="SHL19656.1"/>
    <property type="molecule type" value="Genomic_DNA"/>
</dbReference>
<dbReference type="Gene3D" id="3.30.70.270">
    <property type="match status" value="1"/>
</dbReference>
<evidence type="ECO:0000256" key="2">
    <source>
        <dbReference type="ARBA" id="ARBA00034247"/>
    </source>
</evidence>
<reference evidence="7" key="2">
    <citation type="submission" date="2016-11" db="EMBL/GenBank/DDBJ databases">
        <authorList>
            <person name="Varghese N."/>
            <person name="Submissions S."/>
        </authorList>
    </citation>
    <scope>NUCLEOTIDE SEQUENCE [LARGE SCALE GENOMIC DNA]</scope>
    <source>
        <strain evidence="7">UWOS</strain>
    </source>
</reference>
<comment type="catalytic activity">
    <reaction evidence="2">
        <text>2 GTP = 3',3'-c-di-GMP + 2 diphosphate</text>
        <dbReference type="Rhea" id="RHEA:24898"/>
        <dbReference type="ChEBI" id="CHEBI:33019"/>
        <dbReference type="ChEBI" id="CHEBI:37565"/>
        <dbReference type="ChEBI" id="CHEBI:58805"/>
        <dbReference type="EC" id="2.7.7.65"/>
    </reaction>
</comment>
<keyword evidence="3" id="KW-0812">Transmembrane</keyword>
<sequence>MNWKFYIIWLIAYLSGVIFVYLLPENSLSTALRFAFLGVWGSVLGALFNMVNSKSQNAKATDTFETALNKKQPETTLIPVVSGKEINNDTPAFPKSYAEENSTPNLPQPTIDFPSTEWIDFNSNLLRNRPFPEVIHKLNDVLPKIFKNASGVLYMYSNTQTELHQIFAFGPNTISDPLIVPAECASFDSAKIVVADYSDPQHVNGCMHLHHRPQGYSFCAPIEGLEEHFGILTIQVDELPPGESVESWKTKISMVVTAFGLFVANQNLQVRFKTQSLRDQLTGLVNKRYMEEALTRAVSEARRHGTPIGMIMLHPDNFESMKNERGLHVVEQMLWELAQRLPRYIRTEDIPCRFSEDVLCILLPGADKIRTQKRAEKIRHEIENLQISYGNLLLQTTLSLGVSTFPENASDANGLIASAEHAMHEADALGQNRVCVSQSAPEKN</sequence>
<dbReference type="Pfam" id="PF00990">
    <property type="entry name" value="GGDEF"/>
    <property type="match status" value="1"/>
</dbReference>
<dbReference type="NCBIfam" id="TIGR00254">
    <property type="entry name" value="GGDEF"/>
    <property type="match status" value="1"/>
</dbReference>
<dbReference type="PANTHER" id="PTHR45138">
    <property type="entry name" value="REGULATORY COMPONENTS OF SENSORY TRANSDUCTION SYSTEM"/>
    <property type="match status" value="1"/>
</dbReference>
<dbReference type="InterPro" id="IPR050469">
    <property type="entry name" value="Diguanylate_Cyclase"/>
</dbReference>
<dbReference type="EMBL" id="FUWU01000030">
    <property type="protein sequence ID" value="SJZ85488.1"/>
    <property type="molecule type" value="Genomic_DNA"/>
</dbReference>
<evidence type="ECO:0000313" key="7">
    <source>
        <dbReference type="Proteomes" id="UP000184275"/>
    </source>
</evidence>
<dbReference type="PROSITE" id="PS50887">
    <property type="entry name" value="GGDEF"/>
    <property type="match status" value="1"/>
</dbReference>
<evidence type="ECO:0000313" key="6">
    <source>
        <dbReference type="EMBL" id="SJZ85488.1"/>
    </source>
</evidence>
<feature type="transmembrane region" description="Helical" evidence="3">
    <location>
        <begin position="6"/>
        <end position="24"/>
    </location>
</feature>
<evidence type="ECO:0000259" key="4">
    <source>
        <dbReference type="PROSITE" id="PS50887"/>
    </source>
</evidence>
<feature type="transmembrane region" description="Helical" evidence="3">
    <location>
        <begin position="31"/>
        <end position="51"/>
    </location>
</feature>
<feature type="domain" description="GGDEF" evidence="4">
    <location>
        <begin position="306"/>
        <end position="439"/>
    </location>
</feature>
<accession>A0A1T4P3G7</accession>
<dbReference type="InterPro" id="IPR000160">
    <property type="entry name" value="GGDEF_dom"/>
</dbReference>
<dbReference type="AlphaFoldDB" id="A0A1M6YN18"/>
<evidence type="ECO:0000313" key="5">
    <source>
        <dbReference type="EMBL" id="SHL19656.1"/>
    </source>
</evidence>
<reference evidence="6 8" key="3">
    <citation type="submission" date="2017-02" db="EMBL/GenBank/DDBJ databases">
        <authorList>
            <person name="Peterson S.W."/>
        </authorList>
    </citation>
    <scope>NUCLEOTIDE SEQUENCE [LARGE SCALE GENOMIC DNA]</scope>
    <source>
        <strain evidence="6 8">ATCC 43854</strain>
    </source>
</reference>
<dbReference type="GO" id="GO:0052621">
    <property type="term" value="F:diguanylate cyclase activity"/>
    <property type="evidence" value="ECO:0007669"/>
    <property type="project" value="UniProtKB-EC"/>
</dbReference>
<dbReference type="PANTHER" id="PTHR45138:SF9">
    <property type="entry name" value="DIGUANYLATE CYCLASE DGCM-RELATED"/>
    <property type="match status" value="1"/>
</dbReference>
<keyword evidence="7" id="KW-1185">Reference proteome</keyword>
<dbReference type="InterPro" id="IPR029787">
    <property type="entry name" value="Nucleotide_cyclase"/>
</dbReference>
<dbReference type="Proteomes" id="UP000190449">
    <property type="component" value="Unassembled WGS sequence"/>
</dbReference>
<reference evidence="5" key="1">
    <citation type="submission" date="2016-11" db="EMBL/GenBank/DDBJ databases">
        <authorList>
            <person name="Jaros S."/>
            <person name="Januszkiewicz K."/>
            <person name="Wedrychowicz H."/>
        </authorList>
    </citation>
    <scope>NUCLEOTIDE SEQUENCE [LARGE SCALE GENOMIC DNA]</scope>
    <source>
        <strain evidence="5">UWOS</strain>
    </source>
</reference>
<organism evidence="5 7">
    <name type="scientific">Fibrobacter intestinalis</name>
    <dbReference type="NCBI Taxonomy" id="28122"/>
    <lineage>
        <taxon>Bacteria</taxon>
        <taxon>Pseudomonadati</taxon>
        <taxon>Fibrobacterota</taxon>
        <taxon>Fibrobacteria</taxon>
        <taxon>Fibrobacterales</taxon>
        <taxon>Fibrobacteraceae</taxon>
        <taxon>Fibrobacter</taxon>
    </lineage>
</organism>
<proteinExistence type="predicted"/>
<dbReference type="Proteomes" id="UP000184275">
    <property type="component" value="Unassembled WGS sequence"/>
</dbReference>
<evidence type="ECO:0000256" key="1">
    <source>
        <dbReference type="ARBA" id="ARBA00012528"/>
    </source>
</evidence>
<name>A0A1M6YN18_9BACT</name>
<dbReference type="CDD" id="cd01949">
    <property type="entry name" value="GGDEF"/>
    <property type="match status" value="1"/>
</dbReference>
<gene>
    <name evidence="6" type="ORF">SAMN02745108_01782</name>
    <name evidence="5" type="ORF">SAMN05720469_14517</name>
</gene>
<dbReference type="SUPFAM" id="SSF55073">
    <property type="entry name" value="Nucleotide cyclase"/>
    <property type="match status" value="1"/>
</dbReference>
<evidence type="ECO:0000313" key="8">
    <source>
        <dbReference type="Proteomes" id="UP000190449"/>
    </source>
</evidence>
<keyword evidence="3" id="KW-0472">Membrane</keyword>
<dbReference type="EC" id="2.7.7.65" evidence="1"/>
<dbReference type="InterPro" id="IPR043128">
    <property type="entry name" value="Rev_trsase/Diguanyl_cyclase"/>
</dbReference>
<dbReference type="RefSeq" id="WP_073306124.1">
    <property type="nucleotide sequence ID" value="NZ_FRAW01000045.1"/>
</dbReference>
<dbReference type="SMART" id="SM00267">
    <property type="entry name" value="GGDEF"/>
    <property type="match status" value="1"/>
</dbReference>
<accession>A0A1M6YN18</accession>
<protein>
    <recommendedName>
        <fullName evidence="1">diguanylate cyclase</fullName>
        <ecNumber evidence="1">2.7.7.65</ecNumber>
    </recommendedName>
</protein>
<evidence type="ECO:0000256" key="3">
    <source>
        <dbReference type="SAM" id="Phobius"/>
    </source>
</evidence>